<reference evidence="3" key="1">
    <citation type="submission" date="2024-07" db="EMBL/GenBank/DDBJ databases">
        <title>Two chromosome-level genome assemblies of Korean endemic species Abeliophyllum distichum and Forsythia ovata (Oleaceae).</title>
        <authorList>
            <person name="Jang H."/>
        </authorList>
    </citation>
    <scope>NUCLEOTIDE SEQUENCE [LARGE SCALE GENOMIC DNA]</scope>
</reference>
<evidence type="ECO:0000313" key="2">
    <source>
        <dbReference type="EMBL" id="KAL2466075.1"/>
    </source>
</evidence>
<gene>
    <name evidence="2" type="ORF">Adt_41926</name>
</gene>
<accession>A0ABD1PQD1</accession>
<dbReference type="Proteomes" id="UP001604336">
    <property type="component" value="Unassembled WGS sequence"/>
</dbReference>
<sequence length="130" mass="14520">MNLIRELVLTKEVCSTLKGFDGKLRKEEANSKKLSKDLKAMSHVKAQLESDKRFLQVRLDSVVAKETDLKAIPKIGEERALVAEIAVATVNCNFEAMVVEKDKLLVEAKEEVERVKADCANAEARALSEY</sequence>
<feature type="coiled-coil region" evidence="1">
    <location>
        <begin position="98"/>
        <end position="125"/>
    </location>
</feature>
<evidence type="ECO:0000313" key="3">
    <source>
        <dbReference type="Proteomes" id="UP001604336"/>
    </source>
</evidence>
<comment type="caution">
    <text evidence="2">The sequence shown here is derived from an EMBL/GenBank/DDBJ whole genome shotgun (WGS) entry which is preliminary data.</text>
</comment>
<evidence type="ECO:0000256" key="1">
    <source>
        <dbReference type="SAM" id="Coils"/>
    </source>
</evidence>
<name>A0ABD1PQD1_9LAMI</name>
<organism evidence="2 3">
    <name type="scientific">Abeliophyllum distichum</name>
    <dbReference type="NCBI Taxonomy" id="126358"/>
    <lineage>
        <taxon>Eukaryota</taxon>
        <taxon>Viridiplantae</taxon>
        <taxon>Streptophyta</taxon>
        <taxon>Embryophyta</taxon>
        <taxon>Tracheophyta</taxon>
        <taxon>Spermatophyta</taxon>
        <taxon>Magnoliopsida</taxon>
        <taxon>eudicotyledons</taxon>
        <taxon>Gunneridae</taxon>
        <taxon>Pentapetalae</taxon>
        <taxon>asterids</taxon>
        <taxon>lamiids</taxon>
        <taxon>Lamiales</taxon>
        <taxon>Oleaceae</taxon>
        <taxon>Forsythieae</taxon>
        <taxon>Abeliophyllum</taxon>
    </lineage>
</organism>
<protein>
    <submittedName>
        <fullName evidence="2">Uncharacterized protein</fullName>
    </submittedName>
</protein>
<proteinExistence type="predicted"/>
<dbReference type="AlphaFoldDB" id="A0ABD1PQD1"/>
<keyword evidence="3" id="KW-1185">Reference proteome</keyword>
<keyword evidence="1" id="KW-0175">Coiled coil</keyword>
<dbReference type="EMBL" id="JBFOLK010000013">
    <property type="protein sequence ID" value="KAL2466075.1"/>
    <property type="molecule type" value="Genomic_DNA"/>
</dbReference>